<keyword evidence="3" id="KW-1185">Reference proteome</keyword>
<feature type="region of interest" description="Disordered" evidence="1">
    <location>
        <begin position="1"/>
        <end position="83"/>
    </location>
</feature>
<feature type="compositionally biased region" description="Basic and acidic residues" evidence="1">
    <location>
        <begin position="17"/>
        <end position="29"/>
    </location>
</feature>
<name>A0AAD4BN39_BOLED</name>
<organism evidence="2 3">
    <name type="scientific">Boletus edulis BED1</name>
    <dbReference type="NCBI Taxonomy" id="1328754"/>
    <lineage>
        <taxon>Eukaryota</taxon>
        <taxon>Fungi</taxon>
        <taxon>Dikarya</taxon>
        <taxon>Basidiomycota</taxon>
        <taxon>Agaricomycotina</taxon>
        <taxon>Agaricomycetes</taxon>
        <taxon>Agaricomycetidae</taxon>
        <taxon>Boletales</taxon>
        <taxon>Boletineae</taxon>
        <taxon>Boletaceae</taxon>
        <taxon>Boletoideae</taxon>
        <taxon>Boletus</taxon>
    </lineage>
</organism>
<dbReference type="Proteomes" id="UP001194468">
    <property type="component" value="Unassembled WGS sequence"/>
</dbReference>
<dbReference type="AlphaFoldDB" id="A0AAD4BN39"/>
<evidence type="ECO:0000256" key="1">
    <source>
        <dbReference type="SAM" id="MobiDB-lite"/>
    </source>
</evidence>
<proteinExistence type="predicted"/>
<gene>
    <name evidence="2" type="ORF">L210DRAFT_947023</name>
</gene>
<reference evidence="2" key="2">
    <citation type="journal article" date="2020" name="Nat. Commun.">
        <title>Large-scale genome sequencing of mycorrhizal fungi provides insights into the early evolution of symbiotic traits.</title>
        <authorList>
            <person name="Miyauchi S."/>
            <person name="Kiss E."/>
            <person name="Kuo A."/>
            <person name="Drula E."/>
            <person name="Kohler A."/>
            <person name="Sanchez-Garcia M."/>
            <person name="Morin E."/>
            <person name="Andreopoulos B."/>
            <person name="Barry K.W."/>
            <person name="Bonito G."/>
            <person name="Buee M."/>
            <person name="Carver A."/>
            <person name="Chen C."/>
            <person name="Cichocki N."/>
            <person name="Clum A."/>
            <person name="Culley D."/>
            <person name="Crous P.W."/>
            <person name="Fauchery L."/>
            <person name="Girlanda M."/>
            <person name="Hayes R.D."/>
            <person name="Keri Z."/>
            <person name="LaButti K."/>
            <person name="Lipzen A."/>
            <person name="Lombard V."/>
            <person name="Magnuson J."/>
            <person name="Maillard F."/>
            <person name="Murat C."/>
            <person name="Nolan M."/>
            <person name="Ohm R.A."/>
            <person name="Pangilinan J."/>
            <person name="Pereira M.F."/>
            <person name="Perotto S."/>
            <person name="Peter M."/>
            <person name="Pfister S."/>
            <person name="Riley R."/>
            <person name="Sitrit Y."/>
            <person name="Stielow J.B."/>
            <person name="Szollosi G."/>
            <person name="Zifcakova L."/>
            <person name="Stursova M."/>
            <person name="Spatafora J.W."/>
            <person name="Tedersoo L."/>
            <person name="Vaario L.M."/>
            <person name="Yamada A."/>
            <person name="Yan M."/>
            <person name="Wang P."/>
            <person name="Xu J."/>
            <person name="Bruns T."/>
            <person name="Baldrian P."/>
            <person name="Vilgalys R."/>
            <person name="Dunand C."/>
            <person name="Henrissat B."/>
            <person name="Grigoriev I.V."/>
            <person name="Hibbett D."/>
            <person name="Nagy L.G."/>
            <person name="Martin F.M."/>
        </authorList>
    </citation>
    <scope>NUCLEOTIDE SEQUENCE</scope>
    <source>
        <strain evidence="2">BED1</strain>
    </source>
</reference>
<sequence>MAGPGDQVEVQDANGDIGREPERGSHADGIHMYGKRCGKGSATSAAHRDSKRVKTNSLAEASKPLPSHPRRHTEPANPPHRLG</sequence>
<dbReference type="EMBL" id="WHUW01000027">
    <property type="protein sequence ID" value="KAF8434725.1"/>
    <property type="molecule type" value="Genomic_DNA"/>
</dbReference>
<protein>
    <submittedName>
        <fullName evidence="2">Uncharacterized protein</fullName>
    </submittedName>
</protein>
<evidence type="ECO:0000313" key="2">
    <source>
        <dbReference type="EMBL" id="KAF8434725.1"/>
    </source>
</evidence>
<comment type="caution">
    <text evidence="2">The sequence shown here is derived from an EMBL/GenBank/DDBJ whole genome shotgun (WGS) entry which is preliminary data.</text>
</comment>
<reference evidence="2" key="1">
    <citation type="submission" date="2019-10" db="EMBL/GenBank/DDBJ databases">
        <authorList>
            <consortium name="DOE Joint Genome Institute"/>
            <person name="Kuo A."/>
            <person name="Miyauchi S."/>
            <person name="Kiss E."/>
            <person name="Drula E."/>
            <person name="Kohler A."/>
            <person name="Sanchez-Garcia M."/>
            <person name="Andreopoulos B."/>
            <person name="Barry K.W."/>
            <person name="Bonito G."/>
            <person name="Buee M."/>
            <person name="Carver A."/>
            <person name="Chen C."/>
            <person name="Cichocki N."/>
            <person name="Clum A."/>
            <person name="Culley D."/>
            <person name="Crous P.W."/>
            <person name="Fauchery L."/>
            <person name="Girlanda M."/>
            <person name="Hayes R."/>
            <person name="Keri Z."/>
            <person name="LaButti K."/>
            <person name="Lipzen A."/>
            <person name="Lombard V."/>
            <person name="Magnuson J."/>
            <person name="Maillard F."/>
            <person name="Morin E."/>
            <person name="Murat C."/>
            <person name="Nolan M."/>
            <person name="Ohm R."/>
            <person name="Pangilinan J."/>
            <person name="Pereira M."/>
            <person name="Perotto S."/>
            <person name="Peter M."/>
            <person name="Riley R."/>
            <person name="Sitrit Y."/>
            <person name="Stielow B."/>
            <person name="Szollosi G."/>
            <person name="Zifcakova L."/>
            <person name="Stursova M."/>
            <person name="Spatafora J.W."/>
            <person name="Tedersoo L."/>
            <person name="Vaario L.-M."/>
            <person name="Yamada A."/>
            <person name="Yan M."/>
            <person name="Wang P."/>
            <person name="Xu J."/>
            <person name="Bruns T."/>
            <person name="Baldrian P."/>
            <person name="Vilgalys R."/>
            <person name="Henrissat B."/>
            <person name="Grigoriev I.V."/>
            <person name="Hibbett D."/>
            <person name="Nagy L.G."/>
            <person name="Martin F.M."/>
        </authorList>
    </citation>
    <scope>NUCLEOTIDE SEQUENCE</scope>
    <source>
        <strain evidence="2">BED1</strain>
    </source>
</reference>
<evidence type="ECO:0000313" key="3">
    <source>
        <dbReference type="Proteomes" id="UP001194468"/>
    </source>
</evidence>
<accession>A0AAD4BN39</accession>